<evidence type="ECO:0000313" key="5">
    <source>
        <dbReference type="EMBL" id="PHT49684.1"/>
    </source>
</evidence>
<dbReference type="GO" id="GO:0032259">
    <property type="term" value="P:methylation"/>
    <property type="evidence" value="ECO:0007669"/>
    <property type="project" value="UniProtKB-KW"/>
</dbReference>
<dbReference type="OrthoDB" id="1606438at2759"/>
<dbReference type="PROSITE" id="PS51683">
    <property type="entry name" value="SAM_OMT_II"/>
    <property type="match status" value="1"/>
</dbReference>
<organism evidence="5 6">
    <name type="scientific">Capsicum baccatum</name>
    <name type="common">Peruvian pepper</name>
    <dbReference type="NCBI Taxonomy" id="33114"/>
    <lineage>
        <taxon>Eukaryota</taxon>
        <taxon>Viridiplantae</taxon>
        <taxon>Streptophyta</taxon>
        <taxon>Embryophyta</taxon>
        <taxon>Tracheophyta</taxon>
        <taxon>Spermatophyta</taxon>
        <taxon>Magnoliopsida</taxon>
        <taxon>eudicotyledons</taxon>
        <taxon>Gunneridae</taxon>
        <taxon>Pentapetalae</taxon>
        <taxon>asterids</taxon>
        <taxon>lamiids</taxon>
        <taxon>Solanales</taxon>
        <taxon>Solanaceae</taxon>
        <taxon>Solanoideae</taxon>
        <taxon>Capsiceae</taxon>
        <taxon>Capsicum</taxon>
    </lineage>
</organism>
<keyword evidence="3" id="KW-0949">S-adenosyl-L-methionine</keyword>
<accession>A0A2G2WWR6</accession>
<dbReference type="STRING" id="33114.A0A2G2WWR6"/>
<proteinExistence type="predicted"/>
<name>A0A2G2WWR6_CAPBA</name>
<reference evidence="5 6" key="1">
    <citation type="journal article" date="2017" name="Genome Biol.">
        <title>New reference genome sequences of hot pepper reveal the massive evolution of plant disease-resistance genes by retroduplication.</title>
        <authorList>
            <person name="Kim S."/>
            <person name="Park J."/>
            <person name="Yeom S.I."/>
            <person name="Kim Y.M."/>
            <person name="Seo E."/>
            <person name="Kim K.T."/>
            <person name="Kim M.S."/>
            <person name="Lee J.M."/>
            <person name="Cheong K."/>
            <person name="Shin H.S."/>
            <person name="Kim S.B."/>
            <person name="Han K."/>
            <person name="Lee J."/>
            <person name="Park M."/>
            <person name="Lee H.A."/>
            <person name="Lee H.Y."/>
            <person name="Lee Y."/>
            <person name="Oh S."/>
            <person name="Lee J.H."/>
            <person name="Choi E."/>
            <person name="Choi E."/>
            <person name="Lee S.E."/>
            <person name="Jeon J."/>
            <person name="Kim H."/>
            <person name="Choi G."/>
            <person name="Song H."/>
            <person name="Lee J."/>
            <person name="Lee S.C."/>
            <person name="Kwon J.K."/>
            <person name="Lee H.Y."/>
            <person name="Koo N."/>
            <person name="Hong Y."/>
            <person name="Kim R.W."/>
            <person name="Kang W.H."/>
            <person name="Huh J.H."/>
            <person name="Kang B.C."/>
            <person name="Yang T.J."/>
            <person name="Lee Y.H."/>
            <person name="Bennetzen J.L."/>
            <person name="Choi D."/>
        </authorList>
    </citation>
    <scope>NUCLEOTIDE SEQUENCE [LARGE SCALE GENOMIC DNA]</scope>
    <source>
        <strain evidence="6">cv. PBC81</strain>
    </source>
</reference>
<dbReference type="Pfam" id="PF00891">
    <property type="entry name" value="Methyltransf_2"/>
    <property type="match status" value="1"/>
</dbReference>
<evidence type="ECO:0000313" key="6">
    <source>
        <dbReference type="Proteomes" id="UP000224567"/>
    </source>
</evidence>
<dbReference type="InterPro" id="IPR001077">
    <property type="entry name" value="COMT_C"/>
</dbReference>
<evidence type="ECO:0000256" key="1">
    <source>
        <dbReference type="ARBA" id="ARBA00022603"/>
    </source>
</evidence>
<evidence type="ECO:0000256" key="3">
    <source>
        <dbReference type="ARBA" id="ARBA00022691"/>
    </source>
</evidence>
<evidence type="ECO:0000256" key="2">
    <source>
        <dbReference type="ARBA" id="ARBA00022679"/>
    </source>
</evidence>
<dbReference type="GO" id="GO:0008171">
    <property type="term" value="F:O-methyltransferase activity"/>
    <property type="evidence" value="ECO:0007669"/>
    <property type="project" value="InterPro"/>
</dbReference>
<protein>
    <submittedName>
        <fullName evidence="5">Bergaptol O-methyltransferase</fullName>
    </submittedName>
</protein>
<dbReference type="InterPro" id="IPR016461">
    <property type="entry name" value="COMT-like"/>
</dbReference>
<dbReference type="AlphaFoldDB" id="A0A2G2WWR6"/>
<feature type="domain" description="O-methyltransferase C-terminal" evidence="4">
    <location>
        <begin position="1"/>
        <end position="80"/>
    </location>
</feature>
<dbReference type="PANTHER" id="PTHR11746">
    <property type="entry name" value="O-METHYLTRANSFERASE"/>
    <property type="match status" value="1"/>
</dbReference>
<dbReference type="Gene3D" id="3.40.50.150">
    <property type="entry name" value="Vaccinia Virus protein VP39"/>
    <property type="match status" value="1"/>
</dbReference>
<dbReference type="Proteomes" id="UP000224567">
    <property type="component" value="Unassembled WGS sequence"/>
</dbReference>
<keyword evidence="6" id="KW-1185">Reference proteome</keyword>
<comment type="caution">
    <text evidence="5">The sequence shown here is derived from an EMBL/GenBank/DDBJ whole genome shotgun (WGS) entry which is preliminary data.</text>
</comment>
<evidence type="ECO:0000259" key="4">
    <source>
        <dbReference type="Pfam" id="PF00891"/>
    </source>
</evidence>
<keyword evidence="1" id="KW-0489">Methyltransferase</keyword>
<dbReference type="InterPro" id="IPR029063">
    <property type="entry name" value="SAM-dependent_MTases_sf"/>
</dbReference>
<dbReference type="SUPFAM" id="SSF53335">
    <property type="entry name" value="S-adenosyl-L-methionine-dependent methyltransferases"/>
    <property type="match status" value="1"/>
</dbReference>
<keyword evidence="2" id="KW-0808">Transferase</keyword>
<sequence length="92" mass="10366">MVHVGGGDTTTLRLLIKAFPWINKINYDLPHVASVAPHANGVIHVGGDMFNYVPKVDVAFLMVLMKLDEFRTILSRLYLAVLNSVKLSEFYY</sequence>
<gene>
    <name evidence="5" type="ORF">CQW23_09431</name>
</gene>
<dbReference type="EMBL" id="MLFT02000004">
    <property type="protein sequence ID" value="PHT49684.1"/>
    <property type="molecule type" value="Genomic_DNA"/>
</dbReference>
<reference evidence="6" key="2">
    <citation type="journal article" date="2017" name="J. Anim. Genet.">
        <title>Multiple reference genome sequences of hot pepper reveal the massive evolution of plant disease resistance genes by retroduplication.</title>
        <authorList>
            <person name="Kim S."/>
            <person name="Park J."/>
            <person name="Yeom S.-I."/>
            <person name="Kim Y.-M."/>
            <person name="Seo E."/>
            <person name="Kim K.-T."/>
            <person name="Kim M.-S."/>
            <person name="Lee J.M."/>
            <person name="Cheong K."/>
            <person name="Shin H.-S."/>
            <person name="Kim S.-B."/>
            <person name="Han K."/>
            <person name="Lee J."/>
            <person name="Park M."/>
            <person name="Lee H.-A."/>
            <person name="Lee H.-Y."/>
            <person name="Lee Y."/>
            <person name="Oh S."/>
            <person name="Lee J.H."/>
            <person name="Choi E."/>
            <person name="Choi E."/>
            <person name="Lee S.E."/>
            <person name="Jeon J."/>
            <person name="Kim H."/>
            <person name="Choi G."/>
            <person name="Song H."/>
            <person name="Lee J."/>
            <person name="Lee S.-C."/>
            <person name="Kwon J.-K."/>
            <person name="Lee H.-Y."/>
            <person name="Koo N."/>
            <person name="Hong Y."/>
            <person name="Kim R.W."/>
            <person name="Kang W.-H."/>
            <person name="Huh J.H."/>
            <person name="Kang B.-C."/>
            <person name="Yang T.-J."/>
            <person name="Lee Y.-H."/>
            <person name="Bennetzen J.L."/>
            <person name="Choi D."/>
        </authorList>
    </citation>
    <scope>NUCLEOTIDE SEQUENCE [LARGE SCALE GENOMIC DNA]</scope>
    <source>
        <strain evidence="6">cv. PBC81</strain>
    </source>
</reference>